<dbReference type="Gene3D" id="3.40.630.10">
    <property type="entry name" value="Zn peptidases"/>
    <property type="match status" value="1"/>
</dbReference>
<evidence type="ECO:0000256" key="8">
    <source>
        <dbReference type="ARBA" id="ARBA00022833"/>
    </source>
</evidence>
<gene>
    <name evidence="15" type="primary">cpt</name>
    <name evidence="15" type="ORF">Lwal_0681</name>
</gene>
<evidence type="ECO:0000256" key="10">
    <source>
        <dbReference type="ARBA" id="ARBA00050859"/>
    </source>
</evidence>
<dbReference type="PRINTS" id="PR00765">
    <property type="entry name" value="CRBOXYPTASEA"/>
</dbReference>
<keyword evidence="7 15" id="KW-0378">Hydrolase</keyword>
<keyword evidence="16" id="KW-1185">Reference proteome</keyword>
<evidence type="ECO:0000256" key="9">
    <source>
        <dbReference type="ARBA" id="ARBA00023049"/>
    </source>
</evidence>
<dbReference type="Proteomes" id="UP000054729">
    <property type="component" value="Unassembled WGS sequence"/>
</dbReference>
<evidence type="ECO:0000256" key="5">
    <source>
        <dbReference type="ARBA" id="ARBA00022723"/>
    </source>
</evidence>
<feature type="chain" id="PRO_5006919903" description="carboxypeptidase T" evidence="13">
    <location>
        <begin position="27"/>
        <end position="486"/>
    </location>
</feature>
<dbReference type="SUPFAM" id="SSF53187">
    <property type="entry name" value="Zn-dependent exopeptidases"/>
    <property type="match status" value="1"/>
</dbReference>
<evidence type="ECO:0000256" key="11">
    <source>
        <dbReference type="ARBA" id="ARBA00066554"/>
    </source>
</evidence>
<proteinExistence type="inferred from homology"/>
<evidence type="ECO:0000259" key="14">
    <source>
        <dbReference type="PROSITE" id="PS52035"/>
    </source>
</evidence>
<evidence type="ECO:0000256" key="7">
    <source>
        <dbReference type="ARBA" id="ARBA00022801"/>
    </source>
</evidence>
<dbReference type="RefSeq" id="WP_058479512.1">
    <property type="nucleotide sequence ID" value="NZ_CAAAIQ010000021.1"/>
</dbReference>
<feature type="signal peptide" evidence="13">
    <location>
        <begin position="1"/>
        <end position="26"/>
    </location>
</feature>
<accession>A0A0W1ALH8</accession>
<dbReference type="EMBL" id="LNZB01000015">
    <property type="protein sequence ID" value="KTD82204.1"/>
    <property type="molecule type" value="Genomic_DNA"/>
</dbReference>
<comment type="similarity">
    <text evidence="2 12">Belongs to the peptidase M14 family.</text>
</comment>
<dbReference type="PANTHER" id="PTHR11705">
    <property type="entry name" value="PROTEASE FAMILY M14 CARBOXYPEPTIDASE A,B"/>
    <property type="match status" value="1"/>
</dbReference>
<keyword evidence="9" id="KW-0482">Metalloprotease</keyword>
<reference evidence="15 16" key="1">
    <citation type="submission" date="2015-11" db="EMBL/GenBank/DDBJ databases">
        <title>Genomic analysis of 38 Legionella species identifies large and diverse effector repertoires.</title>
        <authorList>
            <person name="Burstein D."/>
            <person name="Amaro F."/>
            <person name="Zusman T."/>
            <person name="Lifshitz Z."/>
            <person name="Cohen O."/>
            <person name="Gilbert J.A."/>
            <person name="Pupko T."/>
            <person name="Shuman H.A."/>
            <person name="Segal G."/>
        </authorList>
    </citation>
    <scope>NUCLEOTIDE SEQUENCE [LARGE SCALE GENOMIC DNA]</scope>
    <source>
        <strain evidence="15 16">ATCC 51914</strain>
    </source>
</reference>
<evidence type="ECO:0000256" key="13">
    <source>
        <dbReference type="SAM" id="SignalP"/>
    </source>
</evidence>
<keyword evidence="3 15" id="KW-0121">Carboxypeptidase</keyword>
<comment type="caution">
    <text evidence="15">The sequence shown here is derived from an EMBL/GenBank/DDBJ whole genome shotgun (WGS) entry which is preliminary data.</text>
</comment>
<dbReference type="PATRIC" id="fig|66969.6.peg.743"/>
<dbReference type="OrthoDB" id="5294005at2"/>
<dbReference type="FunFam" id="3.40.630.10:FF:000084">
    <property type="entry name" value="Carboxypeptidase B2"/>
    <property type="match status" value="1"/>
</dbReference>
<evidence type="ECO:0000256" key="4">
    <source>
        <dbReference type="ARBA" id="ARBA00022670"/>
    </source>
</evidence>
<dbReference type="GO" id="GO:0006508">
    <property type="term" value="P:proteolysis"/>
    <property type="evidence" value="ECO:0007669"/>
    <property type="project" value="UniProtKB-KW"/>
</dbReference>
<organism evidence="15 16">
    <name type="scientific">Legionella waltersii</name>
    <dbReference type="NCBI Taxonomy" id="66969"/>
    <lineage>
        <taxon>Bacteria</taxon>
        <taxon>Pseudomonadati</taxon>
        <taxon>Pseudomonadota</taxon>
        <taxon>Gammaproteobacteria</taxon>
        <taxon>Legionellales</taxon>
        <taxon>Legionellaceae</taxon>
        <taxon>Legionella</taxon>
    </lineage>
</organism>
<dbReference type="InterPro" id="IPR000834">
    <property type="entry name" value="Peptidase_M14"/>
</dbReference>
<evidence type="ECO:0000313" key="15">
    <source>
        <dbReference type="EMBL" id="KTD82204.1"/>
    </source>
</evidence>
<dbReference type="Pfam" id="PF00246">
    <property type="entry name" value="Peptidase_M14"/>
    <property type="match status" value="1"/>
</dbReference>
<dbReference type="STRING" id="66969.Lwal_0681"/>
<comment type="cofactor">
    <cofactor evidence="1">
        <name>Zn(2+)</name>
        <dbReference type="ChEBI" id="CHEBI:29105"/>
    </cofactor>
</comment>
<evidence type="ECO:0000256" key="3">
    <source>
        <dbReference type="ARBA" id="ARBA00022645"/>
    </source>
</evidence>
<dbReference type="CDD" id="cd03859">
    <property type="entry name" value="M14_CPT"/>
    <property type="match status" value="1"/>
</dbReference>
<sequence>MRKSIQFKLKFCVMLIAIVFTSNVFAVQTEKKQIIYVDFDDQADVAHAQLQLLKKMDVLGMNVKEHWAEVFVTPAELLQLQKQNLHIRKANYTLQKLAESIQGYMTPTQVRQALTDVNARYPTITKLFEAGKTHQDRPIMALEISANPGDTNKPVALFNGMHHAREVMTPEVIMHIAKVLTEQYGNDAEITYWLDHFRVVLVPQVNPDGNALVADGHLMWRKNTYKFDGDIVGVDLNRNYPSYWNYCDGSSGDPYNETYRGPAAGSEPETQAMMHLVETLKPVVDISYHSYSELILYPNGCLSVNNPAKDLFQSIGESMNAKIRNDANQTHAYEVGPVAEVIYEADGSDLDWQWREHGVFAFCIEVNAFSFLPDYNEWRDVTVVRQEGGWRALLTRLSQSGFRAHVQTSNPNEVRYSLKKIEGLNKLAFDGDAPNRTFALRSSSGLLYQLTEPGSYEITFYLGNQLIKTLGVEVGDKMVDLGNIEI</sequence>
<keyword evidence="6 13" id="KW-0732">Signal</keyword>
<dbReference type="PANTHER" id="PTHR11705:SF143">
    <property type="entry name" value="SLL0236 PROTEIN"/>
    <property type="match status" value="1"/>
</dbReference>
<evidence type="ECO:0000256" key="1">
    <source>
        <dbReference type="ARBA" id="ARBA00001947"/>
    </source>
</evidence>
<dbReference type="GO" id="GO:0008270">
    <property type="term" value="F:zinc ion binding"/>
    <property type="evidence" value="ECO:0007669"/>
    <property type="project" value="InterPro"/>
</dbReference>
<evidence type="ECO:0000256" key="6">
    <source>
        <dbReference type="ARBA" id="ARBA00022729"/>
    </source>
</evidence>
<dbReference type="PROSITE" id="PS52035">
    <property type="entry name" value="PEPTIDASE_M14"/>
    <property type="match status" value="1"/>
</dbReference>
<evidence type="ECO:0000313" key="16">
    <source>
        <dbReference type="Proteomes" id="UP000054729"/>
    </source>
</evidence>
<dbReference type="AlphaFoldDB" id="A0A0W1ALH8"/>
<dbReference type="GO" id="GO:0005615">
    <property type="term" value="C:extracellular space"/>
    <property type="evidence" value="ECO:0007669"/>
    <property type="project" value="TreeGrafter"/>
</dbReference>
<name>A0A0W1ALH8_9GAMM</name>
<evidence type="ECO:0000256" key="2">
    <source>
        <dbReference type="ARBA" id="ARBA00005988"/>
    </source>
</evidence>
<feature type="active site" description="Proton donor/acceptor" evidence="12">
    <location>
        <position position="365"/>
    </location>
</feature>
<dbReference type="SMART" id="SM00631">
    <property type="entry name" value="Zn_pept"/>
    <property type="match status" value="1"/>
</dbReference>
<protein>
    <recommendedName>
        <fullName evidence="11">carboxypeptidase T</fullName>
        <ecNumber evidence="11">3.4.17.18</ecNumber>
    </recommendedName>
</protein>
<dbReference type="EC" id="3.4.17.18" evidence="11"/>
<keyword evidence="4" id="KW-0645">Protease</keyword>
<comment type="catalytic activity">
    <reaction evidence="10">
        <text>Releases a C-terminal residue, which may be hydrophobic or positively charged.</text>
        <dbReference type="EC" id="3.4.17.18"/>
    </reaction>
</comment>
<keyword evidence="5" id="KW-0479">Metal-binding</keyword>
<evidence type="ECO:0000256" key="12">
    <source>
        <dbReference type="PROSITE-ProRule" id="PRU01379"/>
    </source>
</evidence>
<dbReference type="GO" id="GO:0004181">
    <property type="term" value="F:metallocarboxypeptidase activity"/>
    <property type="evidence" value="ECO:0007669"/>
    <property type="project" value="InterPro"/>
</dbReference>
<feature type="domain" description="Peptidase M14" evidence="14">
    <location>
        <begin position="103"/>
        <end position="400"/>
    </location>
</feature>
<keyword evidence="8" id="KW-0862">Zinc</keyword>
<dbReference type="InterPro" id="IPR033810">
    <property type="entry name" value="Carboxypeptidase_T"/>
</dbReference>